<reference evidence="2 3" key="1">
    <citation type="submission" date="2018-06" db="EMBL/GenBank/DDBJ databases">
        <authorList>
            <consortium name="Pathogen Informatics"/>
            <person name="Doyle S."/>
        </authorList>
    </citation>
    <scope>NUCLEOTIDE SEQUENCE [LARGE SCALE GENOMIC DNA]</scope>
    <source>
        <strain evidence="2 3">NCTC11532</strain>
    </source>
</reference>
<organism evidence="2 3">
    <name type="scientific">Legionella wadsworthii</name>
    <dbReference type="NCBI Taxonomy" id="28088"/>
    <lineage>
        <taxon>Bacteria</taxon>
        <taxon>Pseudomonadati</taxon>
        <taxon>Pseudomonadota</taxon>
        <taxon>Gammaproteobacteria</taxon>
        <taxon>Legionellales</taxon>
        <taxon>Legionellaceae</taxon>
        <taxon>Legionella</taxon>
    </lineage>
</organism>
<dbReference type="Proteomes" id="UP000255297">
    <property type="component" value="Unassembled WGS sequence"/>
</dbReference>
<dbReference type="OrthoDB" id="5654161at2"/>
<gene>
    <name evidence="2" type="ORF">NCTC11532_00942</name>
</gene>
<evidence type="ECO:0000313" key="2">
    <source>
        <dbReference type="EMBL" id="STY28767.1"/>
    </source>
</evidence>
<keyword evidence="3" id="KW-1185">Reference proteome</keyword>
<dbReference type="AlphaFoldDB" id="A0A378LQ01"/>
<accession>A0A378LQ01</accession>
<evidence type="ECO:0000313" key="3">
    <source>
        <dbReference type="Proteomes" id="UP000255297"/>
    </source>
</evidence>
<dbReference type="RefSeq" id="WP_031567774.1">
    <property type="nucleotide sequence ID" value="NZ_CAAAIS010000007.1"/>
</dbReference>
<name>A0A378LQ01_9GAMM</name>
<feature type="region of interest" description="Disordered" evidence="1">
    <location>
        <begin position="42"/>
        <end position="71"/>
    </location>
</feature>
<evidence type="ECO:0000256" key="1">
    <source>
        <dbReference type="SAM" id="MobiDB-lite"/>
    </source>
</evidence>
<dbReference type="EMBL" id="UGPB01000001">
    <property type="protein sequence ID" value="STY28767.1"/>
    <property type="molecule type" value="Genomic_DNA"/>
</dbReference>
<proteinExistence type="predicted"/>
<sequence>MMSRFGFFIKPVIETTVYSVGVTAVGTGIYKFGNALTESIQEKKDHQKAEFPQQHHEHNEHDDKENISIRY</sequence>
<protein>
    <submittedName>
        <fullName evidence="2">Uncharacterized protein</fullName>
    </submittedName>
</protein>